<evidence type="ECO:0000313" key="2">
    <source>
        <dbReference type="Proteomes" id="UP000606974"/>
    </source>
</evidence>
<organism evidence="1 2">
    <name type="scientific">Endocarpon pusillum</name>
    <dbReference type="NCBI Taxonomy" id="364733"/>
    <lineage>
        <taxon>Eukaryota</taxon>
        <taxon>Fungi</taxon>
        <taxon>Dikarya</taxon>
        <taxon>Ascomycota</taxon>
        <taxon>Pezizomycotina</taxon>
        <taxon>Eurotiomycetes</taxon>
        <taxon>Chaetothyriomycetidae</taxon>
        <taxon>Verrucariales</taxon>
        <taxon>Verrucariaceae</taxon>
        <taxon>Endocarpon</taxon>
    </lineage>
</organism>
<comment type="caution">
    <text evidence="1">The sequence shown here is derived from an EMBL/GenBank/DDBJ whole genome shotgun (WGS) entry which is preliminary data.</text>
</comment>
<dbReference type="EMBL" id="JAACFV010000130">
    <property type="protein sequence ID" value="KAF7504670.1"/>
    <property type="molecule type" value="Genomic_DNA"/>
</dbReference>
<evidence type="ECO:0000313" key="1">
    <source>
        <dbReference type="EMBL" id="KAF7504670.1"/>
    </source>
</evidence>
<keyword evidence="2" id="KW-1185">Reference proteome</keyword>
<name>A0A8H7E0U1_9EURO</name>
<dbReference type="Proteomes" id="UP000606974">
    <property type="component" value="Unassembled WGS sequence"/>
</dbReference>
<gene>
    <name evidence="1" type="ORF">GJ744_001951</name>
</gene>
<sequence length="69" mass="7850">MIMDNFNNALSVETSKHLQEITVTVSEVSQLSKTMLEGVRTLDMNLGRIQRLGDQTLASIEQRKTVWRS</sequence>
<dbReference type="AlphaFoldDB" id="A0A8H7E0U1"/>
<accession>A0A8H7E0U1</accession>
<protein>
    <submittedName>
        <fullName evidence="1">Uncharacterized protein</fullName>
    </submittedName>
</protein>
<proteinExistence type="predicted"/>
<reference evidence="1" key="1">
    <citation type="submission" date="2020-02" db="EMBL/GenBank/DDBJ databases">
        <authorList>
            <person name="Palmer J.M."/>
        </authorList>
    </citation>
    <scope>NUCLEOTIDE SEQUENCE</scope>
    <source>
        <strain evidence="1">EPUS1.4</strain>
        <tissue evidence="1">Thallus</tissue>
    </source>
</reference>